<protein>
    <submittedName>
        <fullName evidence="3">Type 1 fimbrial protein</fullName>
    </submittedName>
</protein>
<gene>
    <name evidence="3" type="ORF">E5H86_25805</name>
</gene>
<dbReference type="Gene3D" id="2.60.40.1090">
    <property type="entry name" value="Fimbrial-type adhesion domain"/>
    <property type="match status" value="1"/>
</dbReference>
<dbReference type="RefSeq" id="WP_061362067.1">
    <property type="nucleotide sequence ID" value="NZ_BGDB01000128.1"/>
</dbReference>
<sequence>MIKTVMTGAVAMALVSFGANADPAAVTLPVNQGQGVVNFKGTVINSPCSIAQESADQTINFGQISKNQLEKGGTSVRKDLDIKLMNCDFTAGKNTIKVTFSGTPITGHNNELGTTGDTGTAIALASADGSLVTFDGTTAGGATQLKNGDNILKYSAWVKKSSAVGATIKEGDFSAVANFNLTYQ</sequence>
<dbReference type="AlphaFoldDB" id="A0A8S7IBT6"/>
<feature type="domain" description="Fimbrial-type adhesion" evidence="2">
    <location>
        <begin position="38"/>
        <end position="184"/>
    </location>
</feature>
<evidence type="ECO:0000313" key="4">
    <source>
        <dbReference type="Proteomes" id="UP000531916"/>
    </source>
</evidence>
<organism evidence="3 4">
    <name type="scientific">Escherichia coli</name>
    <dbReference type="NCBI Taxonomy" id="562"/>
    <lineage>
        <taxon>Bacteria</taxon>
        <taxon>Pseudomonadati</taxon>
        <taxon>Pseudomonadota</taxon>
        <taxon>Gammaproteobacteria</taxon>
        <taxon>Enterobacterales</taxon>
        <taxon>Enterobacteriaceae</taxon>
        <taxon>Escherichia</taxon>
    </lineage>
</organism>
<accession>A0A8S7IBT6</accession>
<comment type="caution">
    <text evidence="3">The sequence shown here is derived from an EMBL/GenBank/DDBJ whole genome shotgun (WGS) entry which is preliminary data.</text>
</comment>
<evidence type="ECO:0000259" key="2">
    <source>
        <dbReference type="Pfam" id="PF00419"/>
    </source>
</evidence>
<dbReference type="PANTHER" id="PTHR33420">
    <property type="entry name" value="FIMBRIAL SUBUNIT ELFA-RELATED"/>
    <property type="match status" value="1"/>
</dbReference>
<dbReference type="SUPFAM" id="SSF49401">
    <property type="entry name" value="Bacterial adhesins"/>
    <property type="match status" value="1"/>
</dbReference>
<dbReference type="InterPro" id="IPR008966">
    <property type="entry name" value="Adhesion_dom_sf"/>
</dbReference>
<feature type="chain" id="PRO_5035852022" evidence="1">
    <location>
        <begin position="22"/>
        <end position="184"/>
    </location>
</feature>
<dbReference type="GO" id="GO:0043709">
    <property type="term" value="P:cell adhesion involved in single-species biofilm formation"/>
    <property type="evidence" value="ECO:0007669"/>
    <property type="project" value="TreeGrafter"/>
</dbReference>
<dbReference type="EMBL" id="AASEPP010000073">
    <property type="protein sequence ID" value="EFC2249137.1"/>
    <property type="molecule type" value="Genomic_DNA"/>
</dbReference>
<keyword evidence="1" id="KW-0732">Signal</keyword>
<proteinExistence type="predicted"/>
<dbReference type="Pfam" id="PF00419">
    <property type="entry name" value="Fimbrial"/>
    <property type="match status" value="1"/>
</dbReference>
<reference evidence="3 4" key="1">
    <citation type="submission" date="2019-04" db="EMBL/GenBank/DDBJ databases">
        <authorList>
            <consortium name="NARMS: The National Antimicrobial Resistance Monitoring System"/>
        </authorList>
    </citation>
    <scope>NUCLEOTIDE SEQUENCE [LARGE SCALE GENOMIC DNA]</scope>
    <source>
        <strain evidence="3 4">FSIS11919500</strain>
    </source>
</reference>
<name>A0A8S7IBT6_ECOLX</name>
<feature type="signal peptide" evidence="1">
    <location>
        <begin position="1"/>
        <end position="21"/>
    </location>
</feature>
<dbReference type="Proteomes" id="UP000531916">
    <property type="component" value="Unassembled WGS sequence"/>
</dbReference>
<evidence type="ECO:0000313" key="3">
    <source>
        <dbReference type="EMBL" id="EFC2249137.1"/>
    </source>
</evidence>
<dbReference type="InterPro" id="IPR036937">
    <property type="entry name" value="Adhesion_dom_fimbrial_sf"/>
</dbReference>
<dbReference type="PANTHER" id="PTHR33420:SF26">
    <property type="entry name" value="FIMBRIAL SUBUNIT"/>
    <property type="match status" value="1"/>
</dbReference>
<dbReference type="InterPro" id="IPR050263">
    <property type="entry name" value="Bact_Fimbrial_Adh_Pro"/>
</dbReference>
<dbReference type="GO" id="GO:0009289">
    <property type="term" value="C:pilus"/>
    <property type="evidence" value="ECO:0007669"/>
    <property type="project" value="InterPro"/>
</dbReference>
<dbReference type="InterPro" id="IPR000259">
    <property type="entry name" value="Adhesion_dom_fimbrial"/>
</dbReference>
<evidence type="ECO:0000256" key="1">
    <source>
        <dbReference type="SAM" id="SignalP"/>
    </source>
</evidence>